<dbReference type="FunCoup" id="A0A200QNY3">
    <property type="interactions" value="180"/>
</dbReference>
<dbReference type="SMART" id="SM01100">
    <property type="entry name" value="CRAL_TRIO_N"/>
    <property type="match status" value="1"/>
</dbReference>
<evidence type="ECO:0000313" key="2">
    <source>
        <dbReference type="EMBL" id="OVA12176.1"/>
    </source>
</evidence>
<dbReference type="SUPFAM" id="SSF52087">
    <property type="entry name" value="CRAL/TRIO domain"/>
    <property type="match status" value="1"/>
</dbReference>
<dbReference type="Pfam" id="PF00650">
    <property type="entry name" value="CRAL_TRIO"/>
    <property type="match status" value="1"/>
</dbReference>
<dbReference type="Pfam" id="PF03765">
    <property type="entry name" value="CRAL_TRIO_N"/>
    <property type="match status" value="1"/>
</dbReference>
<dbReference type="InParanoid" id="A0A200QNY3"/>
<dbReference type="OMA" id="WKMICRF"/>
<protein>
    <submittedName>
        <fullName evidence="2">CRAL-TRIO domain</fullName>
    </submittedName>
</protein>
<dbReference type="SUPFAM" id="SSF46938">
    <property type="entry name" value="CRAL/TRIO N-terminal domain"/>
    <property type="match status" value="1"/>
</dbReference>
<keyword evidence="3" id="KW-1185">Reference proteome</keyword>
<dbReference type="InterPro" id="IPR011074">
    <property type="entry name" value="CRAL/TRIO_N_dom"/>
</dbReference>
<dbReference type="OrthoDB" id="1434354at2759"/>
<feature type="domain" description="CRAL-TRIO" evidence="1">
    <location>
        <begin position="67"/>
        <end position="234"/>
    </location>
</feature>
<evidence type="ECO:0000259" key="1">
    <source>
        <dbReference type="PROSITE" id="PS50191"/>
    </source>
</evidence>
<dbReference type="InterPro" id="IPR036273">
    <property type="entry name" value="CRAL/TRIO_N_dom_sf"/>
</dbReference>
<dbReference type="EMBL" id="MVGT01001414">
    <property type="protein sequence ID" value="OVA12176.1"/>
    <property type="molecule type" value="Genomic_DNA"/>
</dbReference>
<dbReference type="Gene3D" id="3.40.525.10">
    <property type="entry name" value="CRAL-TRIO lipid binding domain"/>
    <property type="match status" value="1"/>
</dbReference>
<dbReference type="Proteomes" id="UP000195402">
    <property type="component" value="Unassembled WGS sequence"/>
</dbReference>
<dbReference type="InterPro" id="IPR001251">
    <property type="entry name" value="CRAL-TRIO_dom"/>
</dbReference>
<dbReference type="InterPro" id="IPR036865">
    <property type="entry name" value="CRAL-TRIO_dom_sf"/>
</dbReference>
<dbReference type="SMART" id="SM00516">
    <property type="entry name" value="SEC14"/>
    <property type="match status" value="1"/>
</dbReference>
<proteinExistence type="predicted"/>
<dbReference type="STRING" id="56857.A0A200QNY3"/>
<dbReference type="PROSITE" id="PS50191">
    <property type="entry name" value="CRAL_TRIO"/>
    <property type="match status" value="1"/>
</dbReference>
<dbReference type="AlphaFoldDB" id="A0A200QNY3"/>
<comment type="caution">
    <text evidence="2">The sequence shown here is derived from an EMBL/GenBank/DDBJ whole genome shotgun (WGS) entry which is preliminary data.</text>
</comment>
<organism evidence="2 3">
    <name type="scientific">Macleaya cordata</name>
    <name type="common">Five-seeded plume-poppy</name>
    <name type="synonym">Bocconia cordata</name>
    <dbReference type="NCBI Taxonomy" id="56857"/>
    <lineage>
        <taxon>Eukaryota</taxon>
        <taxon>Viridiplantae</taxon>
        <taxon>Streptophyta</taxon>
        <taxon>Embryophyta</taxon>
        <taxon>Tracheophyta</taxon>
        <taxon>Spermatophyta</taxon>
        <taxon>Magnoliopsida</taxon>
        <taxon>Ranunculales</taxon>
        <taxon>Papaveraceae</taxon>
        <taxon>Papaveroideae</taxon>
        <taxon>Macleaya</taxon>
    </lineage>
</organism>
<gene>
    <name evidence="2" type="ORF">BVC80_1775g17</name>
</gene>
<sequence length="246" mass="28148">MEKTQEIAVTQMRASVEKQGVSTKDYSDPTILRFLIARSMDPEKAAKMFVQWKKWRDEFVLLGFIPDSEVEDELAAKKVYLQGLSKIGKQPVVVMKANRHFQSKDQLQAKKFVPHLMDKVIASSFEGGKEIGNEKLILIVDMEKLGYKNVDTRNCITGFQLVQAYYPERLAKLFLLNVPWFILSFWKIISPFLDKATLEKIVFVSNEEERHSFIKEIGEDTLPEEYGGPAKLVALQDVTVTTLPTK</sequence>
<dbReference type="PANTHER" id="PTHR46277:SF7">
    <property type="entry name" value="CRAL-TRIO DOMAIN-CONTAINING PROTEIN"/>
    <property type="match status" value="1"/>
</dbReference>
<accession>A0A200QNY3</accession>
<evidence type="ECO:0000313" key="3">
    <source>
        <dbReference type="Proteomes" id="UP000195402"/>
    </source>
</evidence>
<dbReference type="PANTHER" id="PTHR46277">
    <property type="entry name" value="OS03G0850700 PROTEIN"/>
    <property type="match status" value="1"/>
</dbReference>
<dbReference type="CDD" id="cd00170">
    <property type="entry name" value="SEC14"/>
    <property type="match status" value="1"/>
</dbReference>
<reference evidence="2 3" key="1">
    <citation type="journal article" date="2017" name="Mol. Plant">
        <title>The Genome of Medicinal Plant Macleaya cordata Provides New Insights into Benzylisoquinoline Alkaloids Metabolism.</title>
        <authorList>
            <person name="Liu X."/>
            <person name="Liu Y."/>
            <person name="Huang P."/>
            <person name="Ma Y."/>
            <person name="Qing Z."/>
            <person name="Tang Q."/>
            <person name="Cao H."/>
            <person name="Cheng P."/>
            <person name="Zheng Y."/>
            <person name="Yuan Z."/>
            <person name="Zhou Y."/>
            <person name="Liu J."/>
            <person name="Tang Z."/>
            <person name="Zhuo Y."/>
            <person name="Zhang Y."/>
            <person name="Yu L."/>
            <person name="Huang J."/>
            <person name="Yang P."/>
            <person name="Peng Q."/>
            <person name="Zhang J."/>
            <person name="Jiang W."/>
            <person name="Zhang Z."/>
            <person name="Lin K."/>
            <person name="Ro D.K."/>
            <person name="Chen X."/>
            <person name="Xiong X."/>
            <person name="Shang Y."/>
            <person name="Huang S."/>
            <person name="Zeng J."/>
        </authorList>
    </citation>
    <scope>NUCLEOTIDE SEQUENCE [LARGE SCALE GENOMIC DNA]</scope>
    <source>
        <strain evidence="3">cv. BLH2017</strain>
        <tissue evidence="2">Root</tissue>
    </source>
</reference>
<dbReference type="Gene3D" id="1.10.8.20">
    <property type="entry name" value="N-terminal domain of phosphatidylinositol transfer protein sec14p"/>
    <property type="match status" value="1"/>
</dbReference>
<name>A0A200QNY3_MACCD</name>